<evidence type="ECO:0000313" key="3">
    <source>
        <dbReference type="EMBL" id="MDU0371759.1"/>
    </source>
</evidence>
<keyword evidence="4" id="KW-1185">Reference proteome</keyword>
<evidence type="ECO:0000256" key="2">
    <source>
        <dbReference type="SAM" id="SignalP"/>
    </source>
</evidence>
<feature type="signal peptide" evidence="2">
    <location>
        <begin position="1"/>
        <end position="23"/>
    </location>
</feature>
<proteinExistence type="predicted"/>
<evidence type="ECO:0000256" key="1">
    <source>
        <dbReference type="SAM" id="MobiDB-lite"/>
    </source>
</evidence>
<evidence type="ECO:0000313" key="4">
    <source>
        <dbReference type="Proteomes" id="UP001250698"/>
    </source>
</evidence>
<sequence>MLKLSTLLLAGGLAYFTVGQAHAQTELNSRPQPGMTPSQATPAPAYPQLPLRPTDDDYPRYQGSLALELGWGAPYGFGVSYAHHLTPNWDINGGLGIGIGGKIGIGTRYFLKPERTFTPYVGANVVRTGRIDQVSVELNGEQAVYSMASSATLHLRGGVRWQPGRVGLLATGGYGVRLGGNPVVYDPAYNPSPQLRNFVDIISPGGVEVSVGIVVGLGR</sequence>
<reference evidence="3 4" key="1">
    <citation type="submission" date="2023-10" db="EMBL/GenBank/DDBJ databases">
        <title>Hymenobacter endophyticus sp. nov., an isolate from the leaf tissues of wheat.</title>
        <authorList>
            <person name="Dai Y."/>
        </authorList>
    </citation>
    <scope>NUCLEOTIDE SEQUENCE [LARGE SCALE GENOMIC DNA]</scope>
    <source>
        <strain evidence="3 4">ZK17L-C2</strain>
    </source>
</reference>
<feature type="compositionally biased region" description="Polar residues" evidence="1">
    <location>
        <begin position="27"/>
        <end position="41"/>
    </location>
</feature>
<name>A0ABU3TK57_9BACT</name>
<dbReference type="Proteomes" id="UP001250698">
    <property type="component" value="Unassembled WGS sequence"/>
</dbReference>
<accession>A0ABU3TK57</accession>
<comment type="caution">
    <text evidence="3">The sequence shown here is derived from an EMBL/GenBank/DDBJ whole genome shotgun (WGS) entry which is preliminary data.</text>
</comment>
<keyword evidence="2" id="KW-0732">Signal</keyword>
<protein>
    <recommendedName>
        <fullName evidence="5">Outer membrane protein beta-barrel domain-containing protein</fullName>
    </recommendedName>
</protein>
<dbReference type="RefSeq" id="WP_315999218.1">
    <property type="nucleotide sequence ID" value="NZ_JAWDJT010000010.1"/>
</dbReference>
<dbReference type="EMBL" id="JAWDJT010000010">
    <property type="protein sequence ID" value="MDU0371759.1"/>
    <property type="molecule type" value="Genomic_DNA"/>
</dbReference>
<feature type="region of interest" description="Disordered" evidence="1">
    <location>
        <begin position="27"/>
        <end position="53"/>
    </location>
</feature>
<evidence type="ECO:0008006" key="5">
    <source>
        <dbReference type="Google" id="ProtNLM"/>
    </source>
</evidence>
<feature type="chain" id="PRO_5045843607" description="Outer membrane protein beta-barrel domain-containing protein" evidence="2">
    <location>
        <begin position="24"/>
        <end position="219"/>
    </location>
</feature>
<organism evidence="3 4">
    <name type="scientific">Hymenobacter endophyticus</name>
    <dbReference type="NCBI Taxonomy" id="3076335"/>
    <lineage>
        <taxon>Bacteria</taxon>
        <taxon>Pseudomonadati</taxon>
        <taxon>Bacteroidota</taxon>
        <taxon>Cytophagia</taxon>
        <taxon>Cytophagales</taxon>
        <taxon>Hymenobacteraceae</taxon>
        <taxon>Hymenobacter</taxon>
    </lineage>
</organism>
<gene>
    <name evidence="3" type="ORF">ROI90_15245</name>
</gene>